<feature type="domain" description="Glycosyltransferase 2-like" evidence="1">
    <location>
        <begin position="14"/>
        <end position="171"/>
    </location>
</feature>
<gene>
    <name evidence="2" type="ORF">LR394_23295</name>
</gene>
<dbReference type="EMBL" id="JAJOMB010000013">
    <property type="protein sequence ID" value="MCD5313838.1"/>
    <property type="molecule type" value="Genomic_DNA"/>
</dbReference>
<dbReference type="SUPFAM" id="SSF53448">
    <property type="entry name" value="Nucleotide-diphospho-sugar transferases"/>
    <property type="match status" value="1"/>
</dbReference>
<reference evidence="2" key="1">
    <citation type="submission" date="2021-11" db="EMBL/GenBank/DDBJ databases">
        <title>Streptomyces corallinus and Kineosporia corallina sp. nov., two new coral-derived marine actinobacteria.</title>
        <authorList>
            <person name="Buangrab K."/>
            <person name="Sutthacheep M."/>
            <person name="Yeemin T."/>
            <person name="Harunari E."/>
            <person name="Igarashi Y."/>
            <person name="Sripreechasak P."/>
            <person name="Kanchanasin P."/>
            <person name="Tanasupawat S."/>
            <person name="Phongsopitanun W."/>
        </authorList>
    </citation>
    <scope>NUCLEOTIDE SEQUENCE</scope>
    <source>
        <strain evidence="2">JCM 31032</strain>
    </source>
</reference>
<dbReference type="PANTHER" id="PTHR43685:SF12">
    <property type="entry name" value="GLYCOSYL TRANSFERASE FAMILY 2"/>
    <property type="match status" value="1"/>
</dbReference>
<proteinExistence type="predicted"/>
<dbReference type="InterPro" id="IPR001173">
    <property type="entry name" value="Glyco_trans_2-like"/>
</dbReference>
<dbReference type="Gene3D" id="3.90.550.10">
    <property type="entry name" value="Spore Coat Polysaccharide Biosynthesis Protein SpsA, Chain A"/>
    <property type="match status" value="1"/>
</dbReference>
<dbReference type="PANTHER" id="PTHR43685">
    <property type="entry name" value="GLYCOSYLTRANSFERASE"/>
    <property type="match status" value="1"/>
</dbReference>
<dbReference type="InterPro" id="IPR050834">
    <property type="entry name" value="Glycosyltransf_2"/>
</dbReference>
<evidence type="ECO:0000259" key="1">
    <source>
        <dbReference type="Pfam" id="PF00535"/>
    </source>
</evidence>
<dbReference type="Proteomes" id="UP001138997">
    <property type="component" value="Unassembled WGS sequence"/>
</dbReference>
<protein>
    <submittedName>
        <fullName evidence="2">Glycosyltransferase</fullName>
    </submittedName>
</protein>
<comment type="caution">
    <text evidence="2">The sequence shown here is derived from an EMBL/GenBank/DDBJ whole genome shotgun (WGS) entry which is preliminary data.</text>
</comment>
<dbReference type="CDD" id="cd00761">
    <property type="entry name" value="Glyco_tranf_GTA_type"/>
    <property type="match status" value="1"/>
</dbReference>
<dbReference type="RefSeq" id="WP_231445564.1">
    <property type="nucleotide sequence ID" value="NZ_JAJOMB010000013.1"/>
</dbReference>
<dbReference type="InterPro" id="IPR029044">
    <property type="entry name" value="Nucleotide-diphossugar_trans"/>
</dbReference>
<sequence>MSTADPTETLPTLSVIVTCRNSAATLERTLNSIARQEYAGWWEVVVVDNASTDATVAIAQKFQNRLPNFRVLRVPKPGFQASGLNHGIEQTTGEAIVFMDSDDLAADGYLDKMARAMATEPYVGGQLDVLRLNPLEVRDRRELLQVERIDKYCGYLPAVVGASMGARREAVLKVKGFDESLPTQHDLDISWRLAAAGVPATFVPGAVLHYRYRTGPRQIFEQERGYGVGEVVLYRKFRKQGMPGRGLREAAGDWVRVLRALSQVLLPGGPARVATAAGIAVGRLEGSWRYRTPYL</sequence>
<keyword evidence="3" id="KW-1185">Reference proteome</keyword>
<organism evidence="2 3">
    <name type="scientific">Kineosporia babensis</name>
    <dbReference type="NCBI Taxonomy" id="499548"/>
    <lineage>
        <taxon>Bacteria</taxon>
        <taxon>Bacillati</taxon>
        <taxon>Actinomycetota</taxon>
        <taxon>Actinomycetes</taxon>
        <taxon>Kineosporiales</taxon>
        <taxon>Kineosporiaceae</taxon>
        <taxon>Kineosporia</taxon>
    </lineage>
</organism>
<accession>A0A9X1NGR3</accession>
<dbReference type="Pfam" id="PF00535">
    <property type="entry name" value="Glycos_transf_2"/>
    <property type="match status" value="1"/>
</dbReference>
<name>A0A9X1NGR3_9ACTN</name>
<dbReference type="AlphaFoldDB" id="A0A9X1NGR3"/>
<evidence type="ECO:0000313" key="3">
    <source>
        <dbReference type="Proteomes" id="UP001138997"/>
    </source>
</evidence>
<evidence type="ECO:0000313" key="2">
    <source>
        <dbReference type="EMBL" id="MCD5313838.1"/>
    </source>
</evidence>